<evidence type="ECO:0000313" key="4">
    <source>
        <dbReference type="EMBL" id="MER2493062.1"/>
    </source>
</evidence>
<dbReference type="NCBIfam" id="NF012211">
    <property type="entry name" value="tand_rpt_95"/>
    <property type="match status" value="8"/>
</dbReference>
<keyword evidence="2" id="KW-0472">Membrane</keyword>
<keyword evidence="1" id="KW-0732">Signal</keyword>
<dbReference type="InterPro" id="IPR028994">
    <property type="entry name" value="Integrin_alpha_N"/>
</dbReference>
<evidence type="ECO:0000313" key="5">
    <source>
        <dbReference type="Proteomes" id="UP001467690"/>
    </source>
</evidence>
<name>A0ABV1RJY7_9ALTE</name>
<evidence type="ECO:0000259" key="3">
    <source>
        <dbReference type="PROSITE" id="PS50268"/>
    </source>
</evidence>
<dbReference type="Pfam" id="PF13517">
    <property type="entry name" value="FG-GAP_3"/>
    <property type="match status" value="9"/>
</dbReference>
<dbReference type="InterPro" id="IPR013783">
    <property type="entry name" value="Ig-like_fold"/>
</dbReference>
<proteinExistence type="predicted"/>
<dbReference type="SMART" id="SM00736">
    <property type="entry name" value="CADG"/>
    <property type="match status" value="11"/>
</dbReference>
<accession>A0ABV1RJY7</accession>
<dbReference type="EMBL" id="JBELOE010000239">
    <property type="protein sequence ID" value="MER2493062.1"/>
    <property type="molecule type" value="Genomic_DNA"/>
</dbReference>
<feature type="domain" description="Cadherin" evidence="3">
    <location>
        <begin position="2742"/>
        <end position="2818"/>
    </location>
</feature>
<keyword evidence="2" id="KW-0812">Transmembrane</keyword>
<dbReference type="InterPro" id="IPR006644">
    <property type="entry name" value="Cadg"/>
</dbReference>
<dbReference type="Pfam" id="PF05345">
    <property type="entry name" value="He_PIG"/>
    <property type="match status" value="9"/>
</dbReference>
<keyword evidence="2" id="KW-1133">Transmembrane helix</keyword>
<dbReference type="PANTHER" id="PTHR44103">
    <property type="entry name" value="PROPROTEIN CONVERTASE P"/>
    <property type="match status" value="1"/>
</dbReference>
<dbReference type="Pfam" id="PF17963">
    <property type="entry name" value="Big_9"/>
    <property type="match status" value="7"/>
</dbReference>
<feature type="transmembrane region" description="Helical" evidence="2">
    <location>
        <begin position="3932"/>
        <end position="3949"/>
    </location>
</feature>
<dbReference type="PANTHER" id="PTHR44103:SF1">
    <property type="entry name" value="PROPROTEIN CONVERTASE P"/>
    <property type="match status" value="1"/>
</dbReference>
<dbReference type="Gene3D" id="2.60.40.10">
    <property type="entry name" value="Immunoglobulins"/>
    <property type="match status" value="11"/>
</dbReference>
<dbReference type="InterPro" id="IPR002126">
    <property type="entry name" value="Cadherin-like_dom"/>
</dbReference>
<dbReference type="Gene3D" id="2.130.10.130">
    <property type="entry name" value="Integrin alpha, N-terminal"/>
    <property type="match status" value="7"/>
</dbReference>
<dbReference type="InterPro" id="IPR013517">
    <property type="entry name" value="FG-GAP"/>
</dbReference>
<dbReference type="Pfam" id="PF17803">
    <property type="entry name" value="Cadherin_4"/>
    <property type="match status" value="1"/>
</dbReference>
<protein>
    <submittedName>
        <fullName evidence="4">Ig-like domain-containing protein</fullName>
    </submittedName>
</protein>
<evidence type="ECO:0000256" key="1">
    <source>
        <dbReference type="ARBA" id="ARBA00022729"/>
    </source>
</evidence>
<keyword evidence="5" id="KW-1185">Reference proteome</keyword>
<dbReference type="PROSITE" id="PS50268">
    <property type="entry name" value="CADHERIN_2"/>
    <property type="match status" value="1"/>
</dbReference>
<dbReference type="SUPFAM" id="SSF49313">
    <property type="entry name" value="Cadherin-like"/>
    <property type="match status" value="11"/>
</dbReference>
<dbReference type="Gene3D" id="2.60.40.3440">
    <property type="match status" value="6"/>
</dbReference>
<dbReference type="InterPro" id="IPR015919">
    <property type="entry name" value="Cadherin-like_sf"/>
</dbReference>
<evidence type="ECO:0000256" key="2">
    <source>
        <dbReference type="SAM" id="Phobius"/>
    </source>
</evidence>
<sequence>MKINNLPMYFLLRAIVGIYIYLQTICVQAASAGLPVTEDFTNLDLLDPDKTSLEWSSASSQLTLPVVDPSFLNLTAILADGESIGSENDWTPGVAYGDIDNDGDIDLIYANRGQANQLYLNDGDGGFSSTAISVAEESVNSQSIVLADFDGDGYLDLAVGNYEEPNKIHLNDGNGNFDSFGTTLGPHSPPFVYGNYATTQIVTADIDNDGDIDILTANNGLQGNYGEPNRIFFNDGTGQFSAGTNISSDMQNSFGLLLADLDNDGDLDVVVANLSLNGADKIYFNDGSGNFPTSYTLSAETNDTYAYVAGDIDNDGDLDLINARQGTNNIYLNDGTGNFSLLGSVSADSLSTRALALADINNNGILDLAVANYQHSLQYFMGDGAGNFLLDSDIGSDAYATMDVALLDIDNDGDKDVVTANTSGNPNRLYRNSVAGGWPKTGVDITGTENLNTIVIGDVNSDFSPDIIVAKSGEGIYLHLNDGLGKMLSGVLLGTNVPNSMTLADINHDGFKDLVCANEAAANTYYLNDQTGGFLAPVSFASEAGNTVEILVTDVNLDGLNDIVAIENSASDLLYLNEGNGVFSASQIFSNQTDDTETALLADLDGDGLKDLVVVNDTVTSKIYFNSSLGNFIEPGVEFTTAGLDVNSADYGDLDGDNDVDLIFSLQNGEIQIYLNDGFGVLSLQGTSYGAGTGQTYTSKLLDLDNDGDLDLVCGKALQNLVFYNDGSANFSIAEVLDWQSTQTSVLDFADFDANGSLDLLFSYGGLSSQILFNKHPGHFSQSSSVISANTDNSRDARVADFNQDGWPDLLIANDEQAVKIYLNDGIGQLLATATEIGGSSSEKIQEVRVADMDNDGDPDIVTATYNQTNKIYLNNGDATFAVSTIGNEVDVSWSVDIADFNRDGYMDVVVGTDSGIAQKIYLNNGDGSFPTTGTNLSADTSGATVAASDVNNDGNVDVVVAATQPLLYLGYGDGTFGAATTVAQNNSAATIVSLADLNQDSYPDMVVAYGFSGSLINKLYLNNGSGGFAATGTDFGAFAESTRDIDFVDVDQDGDLDVIFANENAPNRIHFNDGSGSFDSGVALDTNSYATWAIEVADIDFNGVSELIEANLLEESRLRRIEKFLPTQNQATSIKLNSAITDIPRAELTALSTLSAHSEITYLLSNNGGLNWYPIQQAEGFSFPNGSGSDLRWRLEIDSRSTAFSPSVSQLLVDFSNSLPVVTSSPELIAHEGASYSYTLTASDVDTNDTLTFSAVTLPTWLSFDAAAGVLSGTPSFSSYWEDNTVELSVADGTDVVSHRFYVDVNVKPEITSIYFDFAFEDLTYSYTMSATDSNNDTLTYSAITIPSWLTFDAVSRTLSGTPSNDEVGTHNINLRVSDGTLYTEQAFTLTISNVNDAPVITSTEITSGLEDVLYSYTLTASDVDVGDTLVYSATTLPSWLTFNTGTQVLSGTPTNDDIGNHSVVLSVTDGNETVNQSFTIVVDNVNDAPVITSTEIISGLEDVLYSYSFTASDVDVGDTLSYSTTTLPSWLTFNTGTQVLSGTPTNDDIGSHSVVLSVTDGTETVSQSFAIVVDNVNDAPVITSTEITSGLEDVLYSYSFTANDVDAGDTLSYAATTLPSWLTFDTGTQVLSGTPTNDDIGSHSVVLAVTDGTETVSQSFTIVVDNVNDAPVITSTEITSGLEDVLYSYSFTANDVDAGDTLSYAATTLPSWLTFDTGTQVLSGTPTNDDIGSHSVVLAVTDGNETVSQSFTIVVDNVNDAPVITSTEITSGLEDVLYSYSFTANDIDAGDTLSYSATTLPSWLTFNTGTQILSGTPTNDDIGSHSVVLAVTDGNETVGQSFTIVVDNVNDAPVITSTEITSGLEDVLYSYSFTASDVDAGDTLSYSATSLPSWLTFDTGTQILSGTPTNDDIGSHSVVLAVTDGNETVNQSFTIVVDNVNDAPVITSTEITSGLEDVLYSYTFTASDIDAGDTLSYSATTIPTWLTFDTGTQILSGTPTNDNIGSHSVVLAVTDGNETISQQFEITVLDLNAPQVVELLPANNEAFMPTSGLVFDVMFNEPVQVASSAEIAIGIVDIETAEVVENLAPDAINITESQLTFALQSTLLPNTQYQIVFPEDLLTDLSNNPFDSASLEWKFTTVNNLTMAHDDNAETIEDNAVQINVLANDTDSDGLIVASSTTVIEQPQHGSVSVNTANGVLTYIPVLNFNGTDSFVYQVSDTQGEGSNPVIVTINVLPANDSPILTADQISINEDAETLIDVLANDYDIDEGDEINAETLDIVNPAQQGTVSIQSGEIHYIPLENYVGTDVFSYHVADQQGDYGNPVSVIINVQGLNDAPIAIDDEATTLEDQSVVLQLIANDNDIEDSELSPFNISIFAKPAFGSVSQTPDGLWSYTPNANFNGRDHFQYVLTDSEEASSSSATVNIEVQAVADAPVTLPDQVLLLEDAIQTINVLGNDSDLENDIDVNSIEIIENSEFGQLETTDSGMVIYRPRQNYFGSDSFTYQVSDSTGLTSNISLVSISVTSVNDIPVANADSYQTNEDTVIELDILSNDQDIDGTLDEGSIVLASGPSKGTLEIQSNGIVIYRPTENENGADSFSYQVADNQGALSDETVVLIKIVAVNDLPKIESQPVESVFEDELYQYEIELSDIENSELQLSANVPDWLTLEKISEVAYVLQGTPTEALAGIHAVELIVTDDDNGVVSQSYSIEVISVNDAPVINQGESLLLSTIEDQSISRKLSATDTDSQTFSWRIVNAPSFGIATVTQGLVNYQPLANSEASDSFVVELSDGELTDVITVEVDVFAQNDAPQIITESGTSPAVTTIEINEDQSVKYPLRAFDPDNTELVWSIDGLNSAALVSIENGILDYQPVANFFGQDRILLTLSDGLLTDSLLININVISVNDAPVIELEEPIRLTGVEDQKTSMELSATDNDLDTLSWTVSTPPDFGDVSLINGELSYTPHQNYVGNDFFTLQVSDGALSDSVQISVNIEAINDAPVAENDFYEVTEGALLSVDESKSILVNDFDVDDTTANLTIELVTQPNRASVFSMLADGRFEYQHDGSEFISDSFSYRLSDGQVESNVSQVDIQINPINDAPVFISALELDAIEQGSVFEYFVGVSDPDSVDLQLEYQGPDWLSLDGFNINGLVPSDISGNISFTVNVRDNEGATAQQQSTFEVLQRETAEVHLAANWSNAPAFVAQEVTLNLRLQSFSDTSVSGTLLLEFSEGTQIILAQNCSENALNLSCELIIPSNETVELNVVITAEQVQDTLVSAELIDINDNRLANVNSDISFIRQAVTQGNASFDISNATALTTADLHERQGIEIIAGTEQGDTVKILRLDGEAGQGELLASINNTGQTETIIANDFNLDGRTDVLFINSQGQVSDVYYATREGLFESSTQTIALNFGKKAFIQDFNQDGYPDLVMSGQGYNLSVYINVDGYFSEAPDVYTANHPITSIANLIADNKIAVATGQSLQILFYQIQQTISARPTLDGSLAAKISKASFVPASEPLEIVGITDIAVADLDGDNSQEIVVTARSTTTSTVNNDGKAKRSVSVVSTTANKLETVGRFGSASSNKVQIADFDGDNKPDLMIGNDTGVVQIYKNKGQLNQFELQESVIVSNSSVIAPVDLNGDGLADIVSYDKTQGKMALFTSNSNGNLGQQADLVLKAQTQLMVLEENTNHQVLYKLLIENSAQVDSLENKVTINVPDDIDVKSMPVYCVNETTKVIVCSIGTVLSGSEITIPLVLSGNLLNSKINASHKASLADTNTGNNFVESEFSKYGGNLSVSAVAEIVNNNEKVFSYSATVKNNSALSTTNNQITVSFPEGLGYLDIPQNCIRQVSTSLVVFVCDLGTLANGVKATTRFRLQKYAGVAMQSDLISVAAKADIMDVDTNDNQAQTSIDSLFTASGRSESSGGSIHYLLLILILLISLQYQFRKYQIRKRKTVI</sequence>
<dbReference type="InterPro" id="IPR040853">
    <property type="entry name" value="RapA2_cadherin-like"/>
</dbReference>
<dbReference type="Proteomes" id="UP001467690">
    <property type="component" value="Unassembled WGS sequence"/>
</dbReference>
<organism evidence="4 5">
    <name type="scientific">Catenovulum sediminis</name>
    <dbReference type="NCBI Taxonomy" id="1740262"/>
    <lineage>
        <taxon>Bacteria</taxon>
        <taxon>Pseudomonadati</taxon>
        <taxon>Pseudomonadota</taxon>
        <taxon>Gammaproteobacteria</taxon>
        <taxon>Alteromonadales</taxon>
        <taxon>Alteromonadaceae</taxon>
        <taxon>Catenovulum</taxon>
    </lineage>
</organism>
<gene>
    <name evidence="4" type="ORF">ABS311_14355</name>
</gene>
<dbReference type="SUPFAM" id="SSF69318">
    <property type="entry name" value="Integrin alpha N-terminal domain"/>
    <property type="match status" value="6"/>
</dbReference>
<dbReference type="RefSeq" id="WP_350402430.1">
    <property type="nucleotide sequence ID" value="NZ_JBELOE010000239.1"/>
</dbReference>
<reference evidence="4 5" key="1">
    <citation type="submission" date="2024-06" db="EMBL/GenBank/DDBJ databases">
        <authorList>
            <person name="Chen R.Y."/>
        </authorList>
    </citation>
    <scope>NUCLEOTIDE SEQUENCE [LARGE SCALE GENOMIC DNA]</scope>
    <source>
        <strain evidence="4 5">D2</strain>
    </source>
</reference>
<comment type="caution">
    <text evidence="4">The sequence shown here is derived from an EMBL/GenBank/DDBJ whole genome shotgun (WGS) entry which is preliminary data.</text>
</comment>